<proteinExistence type="predicted"/>
<keyword evidence="1" id="KW-1133">Transmembrane helix</keyword>
<name>A0AAX3ZXE7_RHOER</name>
<keyword evidence="1" id="KW-0472">Membrane</keyword>
<keyword evidence="1" id="KW-0812">Transmembrane</keyword>
<feature type="transmembrane region" description="Helical" evidence="1">
    <location>
        <begin position="223"/>
        <end position="244"/>
    </location>
</feature>
<gene>
    <name evidence="2" type="ORF">QIE55_31070</name>
</gene>
<feature type="transmembrane region" description="Helical" evidence="1">
    <location>
        <begin position="251"/>
        <end position="281"/>
    </location>
</feature>
<dbReference type="EMBL" id="CP124545">
    <property type="protein sequence ID" value="WMN01747.1"/>
    <property type="molecule type" value="Genomic_DNA"/>
</dbReference>
<feature type="transmembrane region" description="Helical" evidence="1">
    <location>
        <begin position="159"/>
        <end position="179"/>
    </location>
</feature>
<organism evidence="2 3">
    <name type="scientific">Rhodococcus erythropolis</name>
    <name type="common">Arthrobacter picolinophilus</name>
    <dbReference type="NCBI Taxonomy" id="1833"/>
    <lineage>
        <taxon>Bacteria</taxon>
        <taxon>Bacillati</taxon>
        <taxon>Actinomycetota</taxon>
        <taxon>Actinomycetes</taxon>
        <taxon>Mycobacteriales</taxon>
        <taxon>Nocardiaceae</taxon>
        <taxon>Rhodococcus</taxon>
        <taxon>Rhodococcus erythropolis group</taxon>
    </lineage>
</organism>
<feature type="transmembrane region" description="Helical" evidence="1">
    <location>
        <begin position="301"/>
        <end position="329"/>
    </location>
</feature>
<protein>
    <recommendedName>
        <fullName evidence="4">DUF3533 domain-containing protein</fullName>
    </recommendedName>
</protein>
<evidence type="ECO:0008006" key="4">
    <source>
        <dbReference type="Google" id="ProtNLM"/>
    </source>
</evidence>
<dbReference type="AlphaFoldDB" id="A0AAX3ZXE7"/>
<feature type="transmembrane region" description="Helical" evidence="1">
    <location>
        <begin position="191"/>
        <end position="217"/>
    </location>
</feature>
<accession>A0AAX3ZXE7</accession>
<reference evidence="2" key="1">
    <citation type="submission" date="2023-08" db="EMBL/GenBank/DDBJ databases">
        <title>Isolation and Characterization of Rhodococcus erythropolis MGMM8.</title>
        <authorList>
            <person name="Diabankana R.G.C."/>
            <person name="Afordoanyi D.M."/>
            <person name="Validov S.Z."/>
        </authorList>
    </citation>
    <scope>NUCLEOTIDE SEQUENCE</scope>
    <source>
        <strain evidence="2">MGMM8</strain>
    </source>
</reference>
<evidence type="ECO:0000256" key="1">
    <source>
        <dbReference type="SAM" id="Phobius"/>
    </source>
</evidence>
<evidence type="ECO:0000313" key="3">
    <source>
        <dbReference type="Proteomes" id="UP001230933"/>
    </source>
</evidence>
<evidence type="ECO:0000313" key="2">
    <source>
        <dbReference type="EMBL" id="WMN01747.1"/>
    </source>
</evidence>
<feature type="transmembrane region" description="Helical" evidence="1">
    <location>
        <begin position="28"/>
        <end position="47"/>
    </location>
</feature>
<sequence>MRNRLSGDSESALSPAENAAQWRSVIQAMIFPLFFVVMFSLCYVSAFHHPVPRDVGLVVVGPEVLTTQVMNQLNDSSPGSFAISTSTDLEGPLNDLASQKVSGVIELGSTLTVHVASGGGAISAQAVEKVAQGIASASGVPMAIADVAPLSSGDSTGTALFYFLVVCTVGGYITMTVVSQVAPNMRVSRQLGALGVMGVILPTVAFAISSIFVGTYGATASGLIVMVLIGMLYTIGIGLVSILATQLLGQAAIFVVMTVAIFLNFPSSGGAIPAQFLPLFWEFLHHFWIGSGAMQSIRSVIYFDGAGLGGGLLILGSWAAVGLVLILLVSLRKNMQQKQLQVDDVQGVSA</sequence>
<dbReference type="Proteomes" id="UP001230933">
    <property type="component" value="Chromosome"/>
</dbReference>